<dbReference type="Pfam" id="PF13873">
    <property type="entry name" value="Myb_DNA-bind_5"/>
    <property type="match status" value="1"/>
</dbReference>
<comment type="caution">
    <text evidence="7">The sequence shown here is derived from an EMBL/GenBank/DDBJ whole genome shotgun (WGS) entry which is preliminary data.</text>
</comment>
<evidence type="ECO:0000256" key="2">
    <source>
        <dbReference type="ARBA" id="ARBA00016807"/>
    </source>
</evidence>
<evidence type="ECO:0000313" key="7">
    <source>
        <dbReference type="EMBL" id="KAL0841032.1"/>
    </source>
</evidence>
<dbReference type="EMBL" id="JBEDNZ010000006">
    <property type="protein sequence ID" value="KAL0841032.1"/>
    <property type="molecule type" value="Genomic_DNA"/>
</dbReference>
<proteinExistence type="predicted"/>
<evidence type="ECO:0000259" key="6">
    <source>
        <dbReference type="Pfam" id="PF13873"/>
    </source>
</evidence>
<dbReference type="PANTHER" id="PTHR21411">
    <property type="entry name" value="APONTIC"/>
    <property type="match status" value="1"/>
</dbReference>
<evidence type="ECO:0000256" key="5">
    <source>
        <dbReference type="ARBA" id="ARBA00025466"/>
    </source>
</evidence>
<evidence type="ECO:0000256" key="1">
    <source>
        <dbReference type="ARBA" id="ARBA00011764"/>
    </source>
</evidence>
<protein>
    <recommendedName>
        <fullName evidence="2">Regulatory protein zeste</fullName>
    </recommendedName>
</protein>
<evidence type="ECO:0000313" key="8">
    <source>
        <dbReference type="Proteomes" id="UP001549921"/>
    </source>
</evidence>
<comment type="function">
    <text evidence="5">Involved in transvection phenomena (= synapsis-dependent gene expression), where the synaptic pairing of chromosomes carrying genes with which zeste interacts influences the expression of these genes. Zeste binds to DNA and stimulates transcription from a nearby promoter.</text>
</comment>
<reference evidence="7 8" key="1">
    <citation type="submission" date="2024-06" db="EMBL/GenBank/DDBJ databases">
        <title>A chromosome-level genome assembly of beet webworm, Loxostege sticticalis.</title>
        <authorList>
            <person name="Zhang Y."/>
        </authorList>
    </citation>
    <scope>NUCLEOTIDE SEQUENCE [LARGE SCALE GENOMIC DNA]</scope>
    <source>
        <strain evidence="7">AQ028</strain>
        <tissue evidence="7">Male pupae</tissue>
    </source>
</reference>
<comment type="subunit">
    <text evidence="1">Self-associates forming complexes of several hundred monomers.</text>
</comment>
<gene>
    <name evidence="7" type="ORF">ABMA28_014799</name>
</gene>
<evidence type="ECO:0000256" key="4">
    <source>
        <dbReference type="ARBA" id="ARBA00023163"/>
    </source>
</evidence>
<feature type="domain" description="Myb/SANT-like DNA-binding" evidence="6">
    <location>
        <begin position="14"/>
        <end position="88"/>
    </location>
</feature>
<keyword evidence="3" id="KW-0805">Transcription regulation</keyword>
<evidence type="ECO:0000256" key="3">
    <source>
        <dbReference type="ARBA" id="ARBA00023015"/>
    </source>
</evidence>
<dbReference type="Proteomes" id="UP001549921">
    <property type="component" value="Unassembled WGS sequence"/>
</dbReference>
<dbReference type="InterPro" id="IPR028002">
    <property type="entry name" value="Myb_DNA-bind_5"/>
</dbReference>
<sequence>MSMTKENRPPKRQRSENWLEEDKYLLKELVKERVNAIENKNTDTNTNKRKVAAWADLQTTFNSMCAGMNRSITQLKLQWSLIKISAKKDKTIARQAQIKTGGGPPLSVPDDRADDIASWLPNEFVVDVNRFDSDSNKSELINIQEEESTQNTQDQELINNEEIQYELVVLDEEIEDTHACTTRGILEEKENKKVEAKENKAKPNFKAPAIKKKRKLLNKEGLIDLSKARISEIAETESKCRIELHEVQMENERKKGRNLDLEHQLLQEKLKYYTHINKE</sequence>
<organism evidence="7 8">
    <name type="scientific">Loxostege sticticalis</name>
    <name type="common">Beet webworm moth</name>
    <dbReference type="NCBI Taxonomy" id="481309"/>
    <lineage>
        <taxon>Eukaryota</taxon>
        <taxon>Metazoa</taxon>
        <taxon>Ecdysozoa</taxon>
        <taxon>Arthropoda</taxon>
        <taxon>Hexapoda</taxon>
        <taxon>Insecta</taxon>
        <taxon>Pterygota</taxon>
        <taxon>Neoptera</taxon>
        <taxon>Endopterygota</taxon>
        <taxon>Lepidoptera</taxon>
        <taxon>Glossata</taxon>
        <taxon>Ditrysia</taxon>
        <taxon>Pyraloidea</taxon>
        <taxon>Crambidae</taxon>
        <taxon>Pyraustinae</taxon>
        <taxon>Loxostege</taxon>
    </lineage>
</organism>
<keyword evidence="4" id="KW-0804">Transcription</keyword>
<name>A0ABD0TCB8_LOXSC</name>
<dbReference type="PANTHER" id="PTHR21411:SF0">
    <property type="entry name" value="REGULATORY PROTEIN ZESTE"/>
    <property type="match status" value="1"/>
</dbReference>
<dbReference type="AlphaFoldDB" id="A0ABD0TCB8"/>
<accession>A0ABD0TCB8</accession>